<protein>
    <submittedName>
        <fullName evidence="1">Uncharacterized protein</fullName>
    </submittedName>
</protein>
<comment type="caution">
    <text evidence="1">The sequence shown here is derived from an EMBL/GenBank/DDBJ whole genome shotgun (WGS) entry which is preliminary data.</text>
</comment>
<organism evidence="1 2">
    <name type="scientific">Paenibacillus enshidis</name>
    <dbReference type="NCBI Taxonomy" id="1458439"/>
    <lineage>
        <taxon>Bacteria</taxon>
        <taxon>Bacillati</taxon>
        <taxon>Bacillota</taxon>
        <taxon>Bacilli</taxon>
        <taxon>Bacillales</taxon>
        <taxon>Paenibacillaceae</taxon>
        <taxon>Paenibacillus</taxon>
    </lineage>
</organism>
<accession>A0ABV5B0H9</accession>
<dbReference type="Proteomes" id="UP001580346">
    <property type="component" value="Unassembled WGS sequence"/>
</dbReference>
<sequence length="88" mass="10312">MNRNEIEVLIDELTPCLIHRESGEEYSTVIESLKLSDLNRLTHKQGWVNFDWKKEYSSPNRHVYKLMVLGLTYFHMLAKSALNRASMA</sequence>
<reference evidence="1 2" key="1">
    <citation type="submission" date="2024-09" db="EMBL/GenBank/DDBJ databases">
        <title>Paenibacillus zeirhizospherea sp. nov., isolated from surface of the maize (Zea mays) roots in a horticulture field, Hungary.</title>
        <authorList>
            <person name="Marton D."/>
            <person name="Farkas M."/>
            <person name="Bedics A."/>
            <person name="Toth E."/>
            <person name="Tancsics A."/>
            <person name="Boka K."/>
            <person name="Maroti G."/>
            <person name="Kriszt B."/>
            <person name="Cserhati M."/>
        </authorList>
    </citation>
    <scope>NUCLEOTIDE SEQUENCE [LARGE SCALE GENOMIC DNA]</scope>
    <source>
        <strain evidence="1 2">KCTC 33519</strain>
    </source>
</reference>
<gene>
    <name evidence="1" type="ORF">ACE41H_24835</name>
</gene>
<dbReference type="RefSeq" id="WP_375358254.1">
    <property type="nucleotide sequence ID" value="NZ_JBHHMI010000053.1"/>
</dbReference>
<dbReference type="EMBL" id="JBHHMI010000053">
    <property type="protein sequence ID" value="MFB5269987.1"/>
    <property type="molecule type" value="Genomic_DNA"/>
</dbReference>
<proteinExistence type="predicted"/>
<evidence type="ECO:0000313" key="2">
    <source>
        <dbReference type="Proteomes" id="UP001580346"/>
    </source>
</evidence>
<evidence type="ECO:0000313" key="1">
    <source>
        <dbReference type="EMBL" id="MFB5269987.1"/>
    </source>
</evidence>
<keyword evidence="2" id="KW-1185">Reference proteome</keyword>
<name>A0ABV5B0H9_9BACL</name>